<dbReference type="KEGG" id="kak:Kalk_08795"/>
<protein>
    <submittedName>
        <fullName evidence="2">Uncharacterized protein</fullName>
    </submittedName>
</protein>
<feature type="transmembrane region" description="Helical" evidence="1">
    <location>
        <begin position="35"/>
        <end position="59"/>
    </location>
</feature>
<keyword evidence="3" id="KW-1185">Reference proteome</keyword>
<keyword evidence="1" id="KW-0472">Membrane</keyword>
<dbReference type="RefSeq" id="WP_101893880.1">
    <property type="nucleotide sequence ID" value="NZ_CP022684.1"/>
</dbReference>
<name>A0A2K9LJT0_9GAMM</name>
<dbReference type="EMBL" id="CP022684">
    <property type="protein sequence ID" value="AUM12513.1"/>
    <property type="molecule type" value="Genomic_DNA"/>
</dbReference>
<dbReference type="AlphaFoldDB" id="A0A2K9LJT0"/>
<reference evidence="3" key="1">
    <citation type="submission" date="2017-08" db="EMBL/GenBank/DDBJ databases">
        <title>Direct submision.</title>
        <authorList>
            <person name="Kim S.-J."/>
            <person name="Rhee S.-K."/>
        </authorList>
    </citation>
    <scope>NUCLEOTIDE SEQUENCE [LARGE SCALE GENOMIC DNA]</scope>
    <source>
        <strain evidence="3">GI5</strain>
    </source>
</reference>
<evidence type="ECO:0000313" key="2">
    <source>
        <dbReference type="EMBL" id="AUM12513.1"/>
    </source>
</evidence>
<evidence type="ECO:0000256" key="1">
    <source>
        <dbReference type="SAM" id="Phobius"/>
    </source>
</evidence>
<proteinExistence type="predicted"/>
<gene>
    <name evidence="2" type="ORF">Kalk_08795</name>
</gene>
<dbReference type="OrthoDB" id="8563935at2"/>
<sequence length="139" mass="15785">MNNPINTDLKHEWSLLQNQFDSYEKHSLLIKLANTALLSAAYVSDTLSAFVGLLLLTLWGQDAIWKTFQWRIETRLLQIENSLLTSGNDAAYQFNTQYEKTRPGLLGLISEYARQAIRPTVAFPHLILIIILGAYCFAP</sequence>
<accession>A0A2K9LJT0</accession>
<keyword evidence="1" id="KW-1133">Transmembrane helix</keyword>
<organism evidence="2 3">
    <name type="scientific">Ketobacter alkanivorans</name>
    <dbReference type="NCBI Taxonomy" id="1917421"/>
    <lineage>
        <taxon>Bacteria</taxon>
        <taxon>Pseudomonadati</taxon>
        <taxon>Pseudomonadota</taxon>
        <taxon>Gammaproteobacteria</taxon>
        <taxon>Pseudomonadales</taxon>
        <taxon>Ketobacteraceae</taxon>
        <taxon>Ketobacter</taxon>
    </lineage>
</organism>
<feature type="transmembrane region" description="Helical" evidence="1">
    <location>
        <begin position="121"/>
        <end position="138"/>
    </location>
</feature>
<keyword evidence="1" id="KW-0812">Transmembrane</keyword>
<evidence type="ECO:0000313" key="3">
    <source>
        <dbReference type="Proteomes" id="UP000235116"/>
    </source>
</evidence>
<dbReference type="Proteomes" id="UP000235116">
    <property type="component" value="Chromosome"/>
</dbReference>